<keyword evidence="4" id="KW-1185">Reference proteome</keyword>
<dbReference type="EMBL" id="JAOXHJ010000002">
    <property type="protein sequence ID" value="MCV3754037.1"/>
    <property type="molecule type" value="Genomic_DNA"/>
</dbReference>
<evidence type="ECO:0000256" key="2">
    <source>
        <dbReference type="SAM" id="Phobius"/>
    </source>
</evidence>
<keyword evidence="2" id="KW-1133">Transmembrane helix</keyword>
<feature type="region of interest" description="Disordered" evidence="1">
    <location>
        <begin position="180"/>
        <end position="213"/>
    </location>
</feature>
<evidence type="ECO:0000313" key="3">
    <source>
        <dbReference type="EMBL" id="MCV3754037.1"/>
    </source>
</evidence>
<feature type="transmembrane region" description="Helical" evidence="2">
    <location>
        <begin position="42"/>
        <end position="61"/>
    </location>
</feature>
<name>A0ABT3BP48_9BACT</name>
<feature type="transmembrane region" description="Helical" evidence="2">
    <location>
        <begin position="130"/>
        <end position="149"/>
    </location>
</feature>
<organism evidence="3 4">
    <name type="scientific">Ureaplasma zalophigenitalium</name>
    <dbReference type="NCBI Taxonomy" id="907723"/>
    <lineage>
        <taxon>Bacteria</taxon>
        <taxon>Bacillati</taxon>
        <taxon>Mycoplasmatota</taxon>
        <taxon>Mycoplasmoidales</taxon>
        <taxon>Mycoplasmoidaceae</taxon>
        <taxon>Ureaplasma</taxon>
    </lineage>
</organism>
<sequence length="213" mass="24468">MNYTSELTLQASNYRDQKEIATKYVDQLINTKKRLQMIQKTSIICTVLFFNFVIFIALFANSHSIVPSAPYKALAGFGFFAFALLFVYVGFLIFNLINIMAILRNFAQLQNSLQNFFNHEQPKKSFREYVSVYIVLLFFFPICASTNLLKILNNKEENQLNHIENILGYELLISSKKGSNEQTETSNEISKQDFAPQVVDDSSSSQENENKSH</sequence>
<accession>A0ABT3BP48</accession>
<evidence type="ECO:0000256" key="1">
    <source>
        <dbReference type="SAM" id="MobiDB-lite"/>
    </source>
</evidence>
<feature type="transmembrane region" description="Helical" evidence="2">
    <location>
        <begin position="73"/>
        <end position="97"/>
    </location>
</feature>
<keyword evidence="2" id="KW-0472">Membrane</keyword>
<dbReference type="RefSeq" id="WP_263817841.1">
    <property type="nucleotide sequence ID" value="NZ_JAOXHJ010000002.1"/>
</dbReference>
<gene>
    <name evidence="3" type="ORF">OF365_01490</name>
</gene>
<evidence type="ECO:0000313" key="4">
    <source>
        <dbReference type="Proteomes" id="UP001207252"/>
    </source>
</evidence>
<keyword evidence="2" id="KW-0812">Transmembrane</keyword>
<comment type="caution">
    <text evidence="3">The sequence shown here is derived from an EMBL/GenBank/DDBJ whole genome shotgun (WGS) entry which is preliminary data.</text>
</comment>
<feature type="compositionally biased region" description="Polar residues" evidence="1">
    <location>
        <begin position="180"/>
        <end position="189"/>
    </location>
</feature>
<proteinExistence type="predicted"/>
<reference evidence="3 4" key="1">
    <citation type="journal article" date="2020" name="Int. J. Syst. Evol. Microbiol.">
        <title>Ureaplasma miroungigenitalium sp. nov. isolated from northern elephant seals (Mirounga angustirostris) and Ureaplasma zalophigenitalium sp. nov. isolated from California sea lions (Zalophus californianus).</title>
        <authorList>
            <person name="Volokhov D.V."/>
            <person name="Gulland F.M."/>
            <person name="Gao Y."/>
            <person name="Chizhikov V.E."/>
        </authorList>
    </citation>
    <scope>NUCLEOTIDE SEQUENCE [LARGE SCALE GENOMIC DNA]</scope>
    <source>
        <strain evidence="3 4">CSL7644-GEN</strain>
    </source>
</reference>
<evidence type="ECO:0008006" key="5">
    <source>
        <dbReference type="Google" id="ProtNLM"/>
    </source>
</evidence>
<protein>
    <recommendedName>
        <fullName evidence="5">Transmembrane protein</fullName>
    </recommendedName>
</protein>
<dbReference type="Proteomes" id="UP001207252">
    <property type="component" value="Unassembled WGS sequence"/>
</dbReference>